<evidence type="ECO:0000313" key="6">
    <source>
        <dbReference type="EMBL" id="QJR36393.1"/>
    </source>
</evidence>
<dbReference type="KEGG" id="ggr:HKW67_13205"/>
<dbReference type="InterPro" id="IPR051458">
    <property type="entry name" value="Cyt/Met_Dipeptidase"/>
</dbReference>
<dbReference type="Proteomes" id="UP000500938">
    <property type="component" value="Chromosome"/>
</dbReference>
<reference evidence="6 7" key="1">
    <citation type="submission" date="2020-05" db="EMBL/GenBank/DDBJ databases">
        <title>Complete genome sequence of Gemmatimonas greenlandica TET16.</title>
        <authorList>
            <person name="Zeng Y."/>
        </authorList>
    </citation>
    <scope>NUCLEOTIDE SEQUENCE [LARGE SCALE GENOMIC DNA]</scope>
    <source>
        <strain evidence="6 7">TET16</strain>
    </source>
</reference>
<dbReference type="InterPro" id="IPR036264">
    <property type="entry name" value="Bact_exopeptidase_dim_dom"/>
</dbReference>
<dbReference type="SUPFAM" id="SSF55031">
    <property type="entry name" value="Bacterial exopeptidase dimerisation domain"/>
    <property type="match status" value="1"/>
</dbReference>
<dbReference type="SUPFAM" id="SSF53187">
    <property type="entry name" value="Zn-dependent exopeptidases"/>
    <property type="match status" value="1"/>
</dbReference>
<proteinExistence type="predicted"/>
<evidence type="ECO:0000256" key="3">
    <source>
        <dbReference type="ARBA" id="ARBA00022801"/>
    </source>
</evidence>
<evidence type="ECO:0000256" key="4">
    <source>
        <dbReference type="SAM" id="SignalP"/>
    </source>
</evidence>
<dbReference type="RefSeq" id="WP_171225825.1">
    <property type="nucleotide sequence ID" value="NZ_CP053085.1"/>
</dbReference>
<dbReference type="Pfam" id="PF07687">
    <property type="entry name" value="M20_dimer"/>
    <property type="match status" value="1"/>
</dbReference>
<evidence type="ECO:0000313" key="7">
    <source>
        <dbReference type="Proteomes" id="UP000500938"/>
    </source>
</evidence>
<dbReference type="PANTHER" id="PTHR43270">
    <property type="entry name" value="BETA-ALA-HIS DIPEPTIDASE"/>
    <property type="match status" value="1"/>
</dbReference>
<accession>A0A6M4INT7</accession>
<dbReference type="GO" id="GO:0046872">
    <property type="term" value="F:metal ion binding"/>
    <property type="evidence" value="ECO:0007669"/>
    <property type="project" value="UniProtKB-KW"/>
</dbReference>
<sequence length="525" mass="55229">MASLRRAFVASALSAALSVLAAPVQAQQLRPAVDAWRKVHEREILDEAFALMAIPNVASDTANIRRNVEFLTAAFAKRGVAMRSLRAPTGGSPALFGELKAPGATRTIVMYAHYDGQPVAGGGWNGDPFTPELRRYQNSVATDAVAMPAKGDTIDPAVRIRARSASDDKGPIIAMLAALDALKAAKKAPTVNVKFFLEGEEEAGSEHLGDLLNAHKAVLAADAWLFFDGPIHVSGAPQLVLGVRGVMGVDVTFYGPNRAMHSGHYGNWAPNPGVAVAHFIASVRDMDGRIKIAGFYEDVPPISDGDRALGKALSATDDSLRTSLGLSRTEANNAALGERIMLPALNIRGIRTGEVGGGAANAVPTSASVSIDFRLVPDQQPARICELVTRHLLSLGYTVATDPNAAARSTDRAHLAYLGCGGGYTSVSVASTLPSVRAVKTLMGRAYGREPFVMPMLGGSLPLFHFVEQLGATVITVPTVNADNSQHAPNENLRIGNLWDGIGVMAELMAGLGPLWPGGATPVMK</sequence>
<gene>
    <name evidence="6" type="ORF">HKW67_13205</name>
</gene>
<dbReference type="PANTHER" id="PTHR43270:SF8">
    <property type="entry name" value="DI- AND TRIPEPTIDASE DUG2-RELATED"/>
    <property type="match status" value="1"/>
</dbReference>
<feature type="domain" description="Peptidase M20 dimerisation" evidence="5">
    <location>
        <begin position="242"/>
        <end position="392"/>
    </location>
</feature>
<feature type="signal peptide" evidence="4">
    <location>
        <begin position="1"/>
        <end position="21"/>
    </location>
</feature>
<dbReference type="InterPro" id="IPR006311">
    <property type="entry name" value="TAT_signal"/>
</dbReference>
<evidence type="ECO:0000256" key="1">
    <source>
        <dbReference type="ARBA" id="ARBA00022670"/>
    </source>
</evidence>
<name>A0A6M4INT7_9BACT</name>
<dbReference type="InterPro" id="IPR002933">
    <property type="entry name" value="Peptidase_M20"/>
</dbReference>
<dbReference type="EMBL" id="CP053085">
    <property type="protein sequence ID" value="QJR36393.1"/>
    <property type="molecule type" value="Genomic_DNA"/>
</dbReference>
<dbReference type="GO" id="GO:0006508">
    <property type="term" value="P:proteolysis"/>
    <property type="evidence" value="ECO:0007669"/>
    <property type="project" value="UniProtKB-KW"/>
</dbReference>
<dbReference type="Gene3D" id="3.30.70.360">
    <property type="match status" value="1"/>
</dbReference>
<keyword evidence="7" id="KW-1185">Reference proteome</keyword>
<dbReference type="GO" id="GO:0008233">
    <property type="term" value="F:peptidase activity"/>
    <property type="evidence" value="ECO:0007669"/>
    <property type="project" value="UniProtKB-KW"/>
</dbReference>
<keyword evidence="4" id="KW-0732">Signal</keyword>
<dbReference type="InterPro" id="IPR011650">
    <property type="entry name" value="Peptidase_M20_dimer"/>
</dbReference>
<keyword evidence="2" id="KW-0479">Metal-binding</keyword>
<protein>
    <submittedName>
        <fullName evidence="6">M20/M25/M40 family metallo-hydrolase</fullName>
    </submittedName>
</protein>
<evidence type="ECO:0000256" key="2">
    <source>
        <dbReference type="ARBA" id="ARBA00022723"/>
    </source>
</evidence>
<dbReference type="AlphaFoldDB" id="A0A6M4INT7"/>
<feature type="chain" id="PRO_5027056390" evidence="4">
    <location>
        <begin position="22"/>
        <end position="525"/>
    </location>
</feature>
<evidence type="ECO:0000259" key="5">
    <source>
        <dbReference type="Pfam" id="PF07687"/>
    </source>
</evidence>
<keyword evidence="1" id="KW-0645">Protease</keyword>
<dbReference type="PROSITE" id="PS51318">
    <property type="entry name" value="TAT"/>
    <property type="match status" value="1"/>
</dbReference>
<keyword evidence="3 6" id="KW-0378">Hydrolase</keyword>
<dbReference type="Gene3D" id="3.40.630.10">
    <property type="entry name" value="Zn peptidases"/>
    <property type="match status" value="1"/>
</dbReference>
<organism evidence="6 7">
    <name type="scientific">Gemmatimonas groenlandica</name>
    <dbReference type="NCBI Taxonomy" id="2732249"/>
    <lineage>
        <taxon>Bacteria</taxon>
        <taxon>Pseudomonadati</taxon>
        <taxon>Gemmatimonadota</taxon>
        <taxon>Gemmatimonadia</taxon>
        <taxon>Gemmatimonadales</taxon>
        <taxon>Gemmatimonadaceae</taxon>
        <taxon>Gemmatimonas</taxon>
    </lineage>
</organism>
<dbReference type="Pfam" id="PF01546">
    <property type="entry name" value="Peptidase_M20"/>
    <property type="match status" value="1"/>
</dbReference>